<evidence type="ECO:0000313" key="3">
    <source>
        <dbReference type="EMBL" id="MBU7598860.1"/>
    </source>
</evidence>
<evidence type="ECO:0000313" key="4">
    <source>
        <dbReference type="Proteomes" id="UP000694501"/>
    </source>
</evidence>
<proteinExistence type="predicted"/>
<protein>
    <recommendedName>
        <fullName evidence="5">Lipoprotein</fullName>
    </recommendedName>
</protein>
<dbReference type="RefSeq" id="WP_211041339.1">
    <property type="nucleotide sequence ID" value="NZ_JAELVF020000001.1"/>
</dbReference>
<sequence length="219" mass="23100">MTHRRKTLLRAIAPVAALTLALTACGSDDGDDSGDKKNDKSSSESSDTSGSDDGDDATDEPTEEAPANTGDLPLGQAASEEKEIKRGDGTLKAKITADKVDTGENADLTAAGFSADKVKGKYPVYAYFTYEITEQTGEISPGTDLNSTTAVLDAEGKPGSRFIAIGGQPLKGGCPEKDRELEWKKGTKATLCTTFLMDEGKEPTKLAYGMVNPLLWAVK</sequence>
<comment type="caution">
    <text evidence="3">The sequence shown here is derived from an EMBL/GenBank/DDBJ whole genome shotgun (WGS) entry which is preliminary data.</text>
</comment>
<feature type="compositionally biased region" description="Basic and acidic residues" evidence="1">
    <location>
        <begin position="33"/>
        <end position="42"/>
    </location>
</feature>
<evidence type="ECO:0000256" key="2">
    <source>
        <dbReference type="SAM" id="SignalP"/>
    </source>
</evidence>
<organism evidence="3 4">
    <name type="scientific">Streptomyces tardus</name>
    <dbReference type="NCBI Taxonomy" id="2780544"/>
    <lineage>
        <taxon>Bacteria</taxon>
        <taxon>Bacillati</taxon>
        <taxon>Actinomycetota</taxon>
        <taxon>Actinomycetes</taxon>
        <taxon>Kitasatosporales</taxon>
        <taxon>Streptomycetaceae</taxon>
        <taxon>Streptomyces</taxon>
    </lineage>
</organism>
<accession>A0A949JHS1</accession>
<dbReference type="AlphaFoldDB" id="A0A949JHS1"/>
<dbReference type="PROSITE" id="PS51257">
    <property type="entry name" value="PROKAR_LIPOPROTEIN"/>
    <property type="match status" value="1"/>
</dbReference>
<keyword evidence="2" id="KW-0732">Signal</keyword>
<gene>
    <name evidence="3" type="ORF">JGS22_014865</name>
</gene>
<evidence type="ECO:0008006" key="5">
    <source>
        <dbReference type="Google" id="ProtNLM"/>
    </source>
</evidence>
<name>A0A949JHS1_9ACTN</name>
<evidence type="ECO:0000256" key="1">
    <source>
        <dbReference type="SAM" id="MobiDB-lite"/>
    </source>
</evidence>
<reference evidence="3" key="1">
    <citation type="submission" date="2021-06" db="EMBL/GenBank/DDBJ databases">
        <title>Sequencing of actinobacteria type strains.</title>
        <authorList>
            <person name="Nguyen G.-S."/>
            <person name="Wentzel A."/>
        </authorList>
    </citation>
    <scope>NUCLEOTIDE SEQUENCE</scope>
    <source>
        <strain evidence="3">P38-E01</strain>
    </source>
</reference>
<dbReference type="EMBL" id="JAELVF020000001">
    <property type="protein sequence ID" value="MBU7598860.1"/>
    <property type="molecule type" value="Genomic_DNA"/>
</dbReference>
<dbReference type="Proteomes" id="UP000694501">
    <property type="component" value="Unassembled WGS sequence"/>
</dbReference>
<feature type="region of interest" description="Disordered" evidence="1">
    <location>
        <begin position="24"/>
        <end position="86"/>
    </location>
</feature>
<feature type="chain" id="PRO_5037359896" description="Lipoprotein" evidence="2">
    <location>
        <begin position="27"/>
        <end position="219"/>
    </location>
</feature>
<feature type="signal peptide" evidence="2">
    <location>
        <begin position="1"/>
        <end position="26"/>
    </location>
</feature>
<feature type="compositionally biased region" description="Acidic residues" evidence="1">
    <location>
        <begin position="50"/>
        <end position="63"/>
    </location>
</feature>
<keyword evidence="4" id="KW-1185">Reference proteome</keyword>